<dbReference type="PANTHER" id="PTHR24269:SF16">
    <property type="entry name" value="PROTEIN SLG1"/>
    <property type="match status" value="1"/>
</dbReference>
<organism evidence="9 10">
    <name type="scientific">Mytilus edulis</name>
    <name type="common">Blue mussel</name>
    <dbReference type="NCBI Taxonomy" id="6550"/>
    <lineage>
        <taxon>Eukaryota</taxon>
        <taxon>Metazoa</taxon>
        <taxon>Spiralia</taxon>
        <taxon>Lophotrochozoa</taxon>
        <taxon>Mollusca</taxon>
        <taxon>Bivalvia</taxon>
        <taxon>Autobranchia</taxon>
        <taxon>Pteriomorphia</taxon>
        <taxon>Mytilida</taxon>
        <taxon>Mytiloidea</taxon>
        <taxon>Mytilidae</taxon>
        <taxon>Mytilinae</taxon>
        <taxon>Mytilus</taxon>
    </lineage>
</organism>
<reference evidence="9" key="1">
    <citation type="submission" date="2021-03" db="EMBL/GenBank/DDBJ databases">
        <authorList>
            <person name="Bekaert M."/>
        </authorList>
    </citation>
    <scope>NUCLEOTIDE SEQUENCE</scope>
</reference>
<dbReference type="PANTHER" id="PTHR24269">
    <property type="entry name" value="KREMEN PROTEIN"/>
    <property type="match status" value="1"/>
</dbReference>
<dbReference type="PROSITE" id="PS51212">
    <property type="entry name" value="WSC"/>
    <property type="match status" value="1"/>
</dbReference>
<keyword evidence="4 7" id="KW-1133">Transmembrane helix</keyword>
<keyword evidence="3" id="KW-0732">Signal</keyword>
<keyword evidence="6" id="KW-0325">Glycoprotein</keyword>
<evidence type="ECO:0000259" key="8">
    <source>
        <dbReference type="PROSITE" id="PS51212"/>
    </source>
</evidence>
<proteinExistence type="predicted"/>
<dbReference type="SMART" id="SM00321">
    <property type="entry name" value="WSC"/>
    <property type="match status" value="1"/>
</dbReference>
<evidence type="ECO:0000256" key="6">
    <source>
        <dbReference type="ARBA" id="ARBA00023180"/>
    </source>
</evidence>
<keyword evidence="10" id="KW-1185">Reference proteome</keyword>
<feature type="transmembrane region" description="Helical" evidence="7">
    <location>
        <begin position="211"/>
        <end position="237"/>
    </location>
</feature>
<comment type="caution">
    <text evidence="9">The sequence shown here is derived from an EMBL/GenBank/DDBJ whole genome shotgun (WGS) entry which is preliminary data.</text>
</comment>
<sequence length="315" mass="35508">MEAYGIKKLYIGCYRDNDERALPYGKLDVNTMTNDMCASHCCSFLDDATFSGTEQWRQCFCTNVTHTDNFVRTESIDCDMPCGGNSKDMCGGSWRLSVYRIECSSTTTTLPDTRHISTLITDITTETTKPASLESTTDKPQLDLEAAVASNYSVCSCADCLPSNKTLWTKEEITDRVILLKNKLLINKKETSLYKNTKRSAYDSRKSARNLGIFGIIVMMLPVIFVIAIDIISLLTLQSIRTGNRNTVTRLSRKFADAKESSEFDRKEMLATYDNLKQKKKLLDTLSESIVNASETEGYREHDLEAFWKIEGKGN</sequence>
<dbReference type="Pfam" id="PF01822">
    <property type="entry name" value="WSC"/>
    <property type="match status" value="1"/>
</dbReference>
<dbReference type="OrthoDB" id="6137645at2759"/>
<gene>
    <name evidence="9" type="ORF">MEDL_50763</name>
</gene>
<protein>
    <recommendedName>
        <fullName evidence="8">WSC domain-containing protein</fullName>
    </recommendedName>
</protein>
<evidence type="ECO:0000256" key="3">
    <source>
        <dbReference type="ARBA" id="ARBA00022729"/>
    </source>
</evidence>
<evidence type="ECO:0000256" key="1">
    <source>
        <dbReference type="ARBA" id="ARBA00004167"/>
    </source>
</evidence>
<evidence type="ECO:0000256" key="2">
    <source>
        <dbReference type="ARBA" id="ARBA00022692"/>
    </source>
</evidence>
<name>A0A8S3TXK1_MYTED</name>
<keyword evidence="2 7" id="KW-0812">Transmembrane</keyword>
<evidence type="ECO:0000256" key="5">
    <source>
        <dbReference type="ARBA" id="ARBA00023136"/>
    </source>
</evidence>
<evidence type="ECO:0000256" key="4">
    <source>
        <dbReference type="ARBA" id="ARBA00022989"/>
    </source>
</evidence>
<feature type="domain" description="WSC" evidence="8">
    <location>
        <begin position="7"/>
        <end position="102"/>
    </location>
</feature>
<dbReference type="EMBL" id="CAJPWZ010002425">
    <property type="protein sequence ID" value="CAG2238358.1"/>
    <property type="molecule type" value="Genomic_DNA"/>
</dbReference>
<evidence type="ECO:0000313" key="9">
    <source>
        <dbReference type="EMBL" id="CAG2238358.1"/>
    </source>
</evidence>
<dbReference type="InterPro" id="IPR051836">
    <property type="entry name" value="Kremen_rcpt"/>
</dbReference>
<evidence type="ECO:0000313" key="10">
    <source>
        <dbReference type="Proteomes" id="UP000683360"/>
    </source>
</evidence>
<dbReference type="InterPro" id="IPR002889">
    <property type="entry name" value="WSC_carb-bd"/>
</dbReference>
<accession>A0A8S3TXK1</accession>
<dbReference type="AlphaFoldDB" id="A0A8S3TXK1"/>
<evidence type="ECO:0000256" key="7">
    <source>
        <dbReference type="SAM" id="Phobius"/>
    </source>
</evidence>
<comment type="subcellular location">
    <subcellularLocation>
        <location evidence="1">Membrane</location>
        <topology evidence="1">Single-pass membrane protein</topology>
    </subcellularLocation>
</comment>
<dbReference type="Proteomes" id="UP000683360">
    <property type="component" value="Unassembled WGS sequence"/>
</dbReference>
<keyword evidence="5 7" id="KW-0472">Membrane</keyword>
<dbReference type="GO" id="GO:0005886">
    <property type="term" value="C:plasma membrane"/>
    <property type="evidence" value="ECO:0007669"/>
    <property type="project" value="TreeGrafter"/>
</dbReference>